<accession>A0ABR0SA54</accession>
<evidence type="ECO:0000256" key="1">
    <source>
        <dbReference type="SAM" id="MobiDB-lite"/>
    </source>
</evidence>
<reference evidence="2 3" key="1">
    <citation type="submission" date="2024-01" db="EMBL/GenBank/DDBJ databases">
        <title>Complete genome of Cladobotryum mycophilum ATHUM6906.</title>
        <authorList>
            <person name="Christinaki A.C."/>
            <person name="Myridakis A.I."/>
            <person name="Kouvelis V.N."/>
        </authorList>
    </citation>
    <scope>NUCLEOTIDE SEQUENCE [LARGE SCALE GENOMIC DNA]</scope>
    <source>
        <strain evidence="2 3">ATHUM6906</strain>
    </source>
</reference>
<sequence>MNACGKCWLEWSICLSTLRTGKGFYNEVTVEPVQKTKMNALGHIEMLQAPPNEAGSRPTRPHRRHARFDDDEIYGLQQQSRARRYTIDALPEHSQAEYTTREGPNTKTIPRRGSLPADH</sequence>
<feature type="region of interest" description="Disordered" evidence="1">
    <location>
        <begin position="48"/>
        <end position="119"/>
    </location>
</feature>
<gene>
    <name evidence="2" type="ORF">PT974_10216</name>
</gene>
<protein>
    <submittedName>
        <fullName evidence="2">Uncharacterized protein</fullName>
    </submittedName>
</protein>
<dbReference type="EMBL" id="JAVFKD010000015">
    <property type="protein sequence ID" value="KAK5988727.1"/>
    <property type="molecule type" value="Genomic_DNA"/>
</dbReference>
<name>A0ABR0SA54_9HYPO</name>
<evidence type="ECO:0000313" key="3">
    <source>
        <dbReference type="Proteomes" id="UP001338125"/>
    </source>
</evidence>
<proteinExistence type="predicted"/>
<organism evidence="2 3">
    <name type="scientific">Cladobotryum mycophilum</name>
    <dbReference type="NCBI Taxonomy" id="491253"/>
    <lineage>
        <taxon>Eukaryota</taxon>
        <taxon>Fungi</taxon>
        <taxon>Dikarya</taxon>
        <taxon>Ascomycota</taxon>
        <taxon>Pezizomycotina</taxon>
        <taxon>Sordariomycetes</taxon>
        <taxon>Hypocreomycetidae</taxon>
        <taxon>Hypocreales</taxon>
        <taxon>Hypocreaceae</taxon>
        <taxon>Cladobotryum</taxon>
    </lineage>
</organism>
<dbReference type="Proteomes" id="UP001338125">
    <property type="component" value="Unassembled WGS sequence"/>
</dbReference>
<keyword evidence="3" id="KW-1185">Reference proteome</keyword>
<evidence type="ECO:0000313" key="2">
    <source>
        <dbReference type="EMBL" id="KAK5988727.1"/>
    </source>
</evidence>
<comment type="caution">
    <text evidence="2">The sequence shown here is derived from an EMBL/GenBank/DDBJ whole genome shotgun (WGS) entry which is preliminary data.</text>
</comment>
<feature type="compositionally biased region" description="Polar residues" evidence="1">
    <location>
        <begin position="96"/>
        <end position="108"/>
    </location>
</feature>